<evidence type="ECO:0000256" key="4">
    <source>
        <dbReference type="ARBA" id="ARBA00022989"/>
    </source>
</evidence>
<keyword evidence="13" id="KW-1185">Reference proteome</keyword>
<keyword evidence="3 10" id="KW-0732">Signal</keyword>
<dbReference type="GO" id="GO:0046427">
    <property type="term" value="P:positive regulation of receptor signaling pathway via JAK-STAT"/>
    <property type="evidence" value="ECO:0007669"/>
    <property type="project" value="TreeGrafter"/>
</dbReference>
<dbReference type="GO" id="GO:0030097">
    <property type="term" value="P:hemopoiesis"/>
    <property type="evidence" value="ECO:0007669"/>
    <property type="project" value="TreeGrafter"/>
</dbReference>
<gene>
    <name evidence="12" type="ORF">NHX12_032787</name>
</gene>
<dbReference type="InterPro" id="IPR003961">
    <property type="entry name" value="FN3_dom"/>
</dbReference>
<feature type="compositionally biased region" description="Pro residues" evidence="8">
    <location>
        <begin position="61"/>
        <end position="72"/>
    </location>
</feature>
<feature type="region of interest" description="Disordered" evidence="8">
    <location>
        <begin position="939"/>
        <end position="964"/>
    </location>
</feature>
<feature type="compositionally biased region" description="Gly residues" evidence="8">
    <location>
        <begin position="898"/>
        <end position="908"/>
    </location>
</feature>
<feature type="region of interest" description="Disordered" evidence="8">
    <location>
        <begin position="886"/>
        <end position="920"/>
    </location>
</feature>
<evidence type="ECO:0000313" key="13">
    <source>
        <dbReference type="Proteomes" id="UP001148018"/>
    </source>
</evidence>
<comment type="caution">
    <text evidence="12">The sequence shown here is derived from an EMBL/GenBank/DDBJ whole genome shotgun (WGS) entry which is preliminary data.</text>
</comment>
<proteinExistence type="predicted"/>
<dbReference type="OrthoDB" id="8964127at2759"/>
<organism evidence="12 13">
    <name type="scientific">Muraenolepis orangiensis</name>
    <name type="common">Patagonian moray cod</name>
    <dbReference type="NCBI Taxonomy" id="630683"/>
    <lineage>
        <taxon>Eukaryota</taxon>
        <taxon>Metazoa</taxon>
        <taxon>Chordata</taxon>
        <taxon>Craniata</taxon>
        <taxon>Vertebrata</taxon>
        <taxon>Euteleostomi</taxon>
        <taxon>Actinopterygii</taxon>
        <taxon>Neopterygii</taxon>
        <taxon>Teleostei</taxon>
        <taxon>Neoteleostei</taxon>
        <taxon>Acanthomorphata</taxon>
        <taxon>Zeiogadaria</taxon>
        <taxon>Gadariae</taxon>
        <taxon>Gadiformes</taxon>
        <taxon>Muraenolepidoidei</taxon>
        <taxon>Muraenolepididae</taxon>
        <taxon>Muraenolepis</taxon>
    </lineage>
</organism>
<evidence type="ECO:0000256" key="6">
    <source>
        <dbReference type="ARBA" id="ARBA00023170"/>
    </source>
</evidence>
<dbReference type="Proteomes" id="UP001148018">
    <property type="component" value="Unassembled WGS sequence"/>
</dbReference>
<dbReference type="Gene3D" id="2.60.40.10">
    <property type="entry name" value="Immunoglobulins"/>
    <property type="match status" value="4"/>
</dbReference>
<evidence type="ECO:0000259" key="11">
    <source>
        <dbReference type="PROSITE" id="PS50853"/>
    </source>
</evidence>
<name>A0A9Q0E2Q4_9TELE</name>
<feature type="domain" description="Fibronectin type-III" evidence="11">
    <location>
        <begin position="441"/>
        <end position="537"/>
    </location>
</feature>
<evidence type="ECO:0000256" key="7">
    <source>
        <dbReference type="ARBA" id="ARBA00023180"/>
    </source>
</evidence>
<feature type="signal peptide" evidence="10">
    <location>
        <begin position="1"/>
        <end position="17"/>
    </location>
</feature>
<comment type="subcellular location">
    <subcellularLocation>
        <location evidence="1">Membrane</location>
        <topology evidence="1">Single-pass type I membrane protein</topology>
    </subcellularLocation>
</comment>
<feature type="domain" description="Fibronectin type-III" evidence="11">
    <location>
        <begin position="153"/>
        <end position="245"/>
    </location>
</feature>
<evidence type="ECO:0000256" key="2">
    <source>
        <dbReference type="ARBA" id="ARBA00022692"/>
    </source>
</evidence>
<evidence type="ECO:0000256" key="1">
    <source>
        <dbReference type="ARBA" id="ARBA00004479"/>
    </source>
</evidence>
<dbReference type="InterPro" id="IPR041182">
    <property type="entry name" value="LEP-R_IGD"/>
</dbReference>
<keyword evidence="4 9" id="KW-1133">Transmembrane helix</keyword>
<evidence type="ECO:0000256" key="10">
    <source>
        <dbReference type="SAM" id="SignalP"/>
    </source>
</evidence>
<keyword evidence="2 9" id="KW-0812">Transmembrane</keyword>
<dbReference type="SMART" id="SM00060">
    <property type="entry name" value="FN3"/>
    <property type="match status" value="3"/>
</dbReference>
<reference evidence="12" key="1">
    <citation type="submission" date="2022-07" db="EMBL/GenBank/DDBJ databases">
        <title>Chromosome-level genome of Muraenolepis orangiensis.</title>
        <authorList>
            <person name="Kim J."/>
        </authorList>
    </citation>
    <scope>NUCLEOTIDE SEQUENCE</scope>
    <source>
        <strain evidence="12">KU_S4_2022</strain>
        <tissue evidence="12">Muscle</tissue>
    </source>
</reference>
<dbReference type="GO" id="GO:0009897">
    <property type="term" value="C:external side of plasma membrane"/>
    <property type="evidence" value="ECO:0007669"/>
    <property type="project" value="TreeGrafter"/>
</dbReference>
<keyword evidence="5 9" id="KW-0472">Membrane</keyword>
<dbReference type="GO" id="GO:0004896">
    <property type="term" value="F:cytokine receptor activity"/>
    <property type="evidence" value="ECO:0007669"/>
    <property type="project" value="TreeGrafter"/>
</dbReference>
<evidence type="ECO:0000313" key="12">
    <source>
        <dbReference type="EMBL" id="KAJ3598823.1"/>
    </source>
</evidence>
<dbReference type="PANTHER" id="PTHR23037">
    <property type="entry name" value="CYTOKINE RECEPTOR"/>
    <property type="match status" value="1"/>
</dbReference>
<feature type="transmembrane region" description="Helical" evidence="9">
    <location>
        <begin position="735"/>
        <end position="757"/>
    </location>
</feature>
<dbReference type="SUPFAM" id="SSF49265">
    <property type="entry name" value="Fibronectin type III"/>
    <property type="match status" value="3"/>
</dbReference>
<evidence type="ECO:0000256" key="5">
    <source>
        <dbReference type="ARBA" id="ARBA00023136"/>
    </source>
</evidence>
<dbReference type="CDD" id="cd00063">
    <property type="entry name" value="FN3"/>
    <property type="match status" value="1"/>
</dbReference>
<feature type="chain" id="PRO_5040262498" description="Fibronectin type-III domain-containing protein" evidence="10">
    <location>
        <begin position="18"/>
        <end position="1067"/>
    </location>
</feature>
<evidence type="ECO:0000256" key="8">
    <source>
        <dbReference type="SAM" id="MobiDB-lite"/>
    </source>
</evidence>
<dbReference type="InterPro" id="IPR013783">
    <property type="entry name" value="Ig-like_fold"/>
</dbReference>
<feature type="region of interest" description="Disordered" evidence="8">
    <location>
        <begin position="1000"/>
        <end position="1067"/>
    </location>
</feature>
<dbReference type="PANTHER" id="PTHR23037:SF44">
    <property type="entry name" value="LEPTIN RECEPTOR"/>
    <property type="match status" value="1"/>
</dbReference>
<dbReference type="InterPro" id="IPR036116">
    <property type="entry name" value="FN3_sf"/>
</dbReference>
<dbReference type="PROSITE" id="PS50853">
    <property type="entry name" value="FN3"/>
    <property type="match status" value="2"/>
</dbReference>
<feature type="compositionally biased region" description="Acidic residues" evidence="8">
    <location>
        <begin position="1009"/>
        <end position="1024"/>
    </location>
</feature>
<keyword evidence="7" id="KW-0325">Glycoprotein</keyword>
<keyword evidence="6" id="KW-0675">Receptor</keyword>
<dbReference type="Pfam" id="PF18589">
    <property type="entry name" value="ObR_Ig"/>
    <property type="match status" value="1"/>
</dbReference>
<feature type="region of interest" description="Disordered" evidence="8">
    <location>
        <begin position="47"/>
        <end position="118"/>
    </location>
</feature>
<dbReference type="EMBL" id="JANIIK010000048">
    <property type="protein sequence ID" value="KAJ3598823.1"/>
    <property type="molecule type" value="Genomic_DNA"/>
</dbReference>
<dbReference type="AlphaFoldDB" id="A0A9Q0E2Q4"/>
<sequence>MLGVLVSVVLLSHGAWGSEAGGSGQPPRVGAAVDLPRHHELCCAVLPPAHSDTEGDTSGARPPPRAPPPPSAQHPTCRYSGRKNTSQHRPSGGCRPKRPTAESQMRRPPSPSSAPQMLDNTKRSFAMATIAALHATGLPVPPHVPVRPVQLRPPVNMTHTQTVEGRLVLRWSGGSGPRRYQVRYAFNGTTPVWQELHVSGEPRVFLDLSPRLNYTFQARCSLQGQPPLWSPWSRPHHIYLDTVSYIPEKVVVKPGQNVTVYCVFNNRSANASSAVWQANFKHPIPHRQYTNVSRWVSQITVLPSKNRLYDLLQCTQDWNIPYSQIYVEGAAIAITCETNGDIDAMTCSWANNHMTKLNFLSRWADVPCDVMERRERAGKVVGETKPATCQRGRPGNGMRSCTIHPLRMSCYKLWLEVDSRLGPIRSRAIYVSPTDHVKPHQPSNVEAVSESRRVLRVRWEPPFLPVEGLQCQLRYHSPSTASAQPEWKVQNPTLARWVEVSVPDMCRVYVVQVRCMSTRGTGSWSDWSESVYSVPQNSRAPDNGPDFWRVLEDDPQGNTTNVTLLLKHLPMEERSYCVDGFVVQHLTPGGSVVSEKIDMVSAYSFEWNQEVHTVTVAAYNSLGSSTANVKMTLDRRFKRRCVDTFHVEVLNSSCLALRWTLLSNSTAPLATVVQWGALGPLSAGEPWARLPYTEHTQYLRGDFSAAEMYGFTLYPVFADGEGEPAYSMATRRDPAAYPLLVIFTLLLVMLFVTLVLSQNQMKRLVWKDVPNPYNCSWAKGLDLKKANTIDHLFQVPDPLPGWPFLLPAEIFCEAVIVDKKNNLPPCATASDRVPAVSVGPDPGHDTIFSIASAPSLAPGSALGTAASSSQSSVTYATVLLRDPSEPSVRLSYNSDGSDGSGGGGGGGSSSSDEGNFSADNSSGLFRGGLWELESCRGDPRRSCSYNSVEEFSEEDEGAKEEKDLYYLGIDYKAEEEEEEEEGVEDEGEEREAMALVLLKSIGSNVSLGPEEEEEDKGEEADPDVPADFSPVYRPQFKTTLCTRPLGREALENAAPSGRHRGPDSAEV</sequence>
<protein>
    <recommendedName>
        <fullName evidence="11">Fibronectin type-III domain-containing protein</fullName>
    </recommendedName>
</protein>
<evidence type="ECO:0000256" key="3">
    <source>
        <dbReference type="ARBA" id="ARBA00022729"/>
    </source>
</evidence>
<accession>A0A9Q0E2Q4</accession>
<evidence type="ECO:0000256" key="9">
    <source>
        <dbReference type="SAM" id="Phobius"/>
    </source>
</evidence>